<feature type="region of interest" description="Disordered" evidence="1">
    <location>
        <begin position="211"/>
        <end position="350"/>
    </location>
</feature>
<feature type="chain" id="PRO_5040224722" evidence="2">
    <location>
        <begin position="21"/>
        <end position="490"/>
    </location>
</feature>
<reference evidence="3" key="1">
    <citation type="submission" date="2020-06" db="EMBL/GenBank/DDBJ databases">
        <authorList>
            <consortium name="Plant Systems Biology data submission"/>
        </authorList>
    </citation>
    <scope>NUCLEOTIDE SEQUENCE</scope>
    <source>
        <strain evidence="3">D6</strain>
    </source>
</reference>
<evidence type="ECO:0000256" key="2">
    <source>
        <dbReference type="SAM" id="SignalP"/>
    </source>
</evidence>
<feature type="compositionally biased region" description="Pro residues" evidence="1">
    <location>
        <begin position="320"/>
        <end position="339"/>
    </location>
</feature>
<evidence type="ECO:0000313" key="3">
    <source>
        <dbReference type="EMBL" id="CAB9526365.1"/>
    </source>
</evidence>
<dbReference type="AlphaFoldDB" id="A0A9N8EU19"/>
<keyword evidence="4" id="KW-1185">Reference proteome</keyword>
<dbReference type="OrthoDB" id="36624at2759"/>
<feature type="compositionally biased region" description="Polar residues" evidence="1">
    <location>
        <begin position="243"/>
        <end position="254"/>
    </location>
</feature>
<dbReference type="Proteomes" id="UP001153069">
    <property type="component" value="Unassembled WGS sequence"/>
</dbReference>
<accession>A0A9N8EU19</accession>
<feature type="compositionally biased region" description="Low complexity" evidence="1">
    <location>
        <begin position="213"/>
        <end position="236"/>
    </location>
</feature>
<proteinExistence type="predicted"/>
<sequence length="490" mass="51332">MNLLLRPLTVLSCLGLLVRARINGPRSLQLLSAETQAAVDLILNPPVADVVVDDGTPLELCQGHCDEDEDCLGDLICMQRNEGDPIPGCSIDASSIPDEGSGYESVGSVSISIARNSKAAVRSTDVSGNFCGYPFASVVGDGLIPDEGDVVGDALLELCEGSCTSDGMCAEGLICYARGITDPVPGCNVQGEAGVEGHFCVLEIYQGAESSLNAPTPAPTNAPTQSPTSGPTQTPTAPIPEMETTTASNSTVDMSTSNSTIDDDDSTEPPETTASPTSEPTEMPVETPQPTTSPVDTPVPTIPPTLTSTSAPAAATPVPTVAPTPDPTAAPVTPAPTTPVGPTLRPTVGPGPATAAIGTYDNLDWWELPLNVRQAAEVIGYDEESWKFVNDETVVLDIDSQAWIQLTVEEQAALTVFGYDEASWDGEDAWSQLSDVERAAAQALGYDQNSWDYEIPVAVDNLCWVELTSEQQEAAGVLGYDMVLWDQGEC</sequence>
<feature type="signal peptide" evidence="2">
    <location>
        <begin position="1"/>
        <end position="20"/>
    </location>
</feature>
<feature type="compositionally biased region" description="Low complexity" evidence="1">
    <location>
        <begin position="269"/>
        <end position="319"/>
    </location>
</feature>
<evidence type="ECO:0000313" key="4">
    <source>
        <dbReference type="Proteomes" id="UP001153069"/>
    </source>
</evidence>
<name>A0A9N8EU19_9STRA</name>
<organism evidence="3 4">
    <name type="scientific">Seminavis robusta</name>
    <dbReference type="NCBI Taxonomy" id="568900"/>
    <lineage>
        <taxon>Eukaryota</taxon>
        <taxon>Sar</taxon>
        <taxon>Stramenopiles</taxon>
        <taxon>Ochrophyta</taxon>
        <taxon>Bacillariophyta</taxon>
        <taxon>Bacillariophyceae</taxon>
        <taxon>Bacillariophycidae</taxon>
        <taxon>Naviculales</taxon>
        <taxon>Naviculaceae</taxon>
        <taxon>Seminavis</taxon>
    </lineage>
</organism>
<keyword evidence="2" id="KW-0732">Signal</keyword>
<evidence type="ECO:0000256" key="1">
    <source>
        <dbReference type="SAM" id="MobiDB-lite"/>
    </source>
</evidence>
<protein>
    <submittedName>
        <fullName evidence="3">Uncharacterized protein</fullName>
    </submittedName>
</protein>
<dbReference type="EMBL" id="CAICTM010001815">
    <property type="protein sequence ID" value="CAB9526365.1"/>
    <property type="molecule type" value="Genomic_DNA"/>
</dbReference>
<gene>
    <name evidence="3" type="ORF">SEMRO_1817_G299510.1</name>
</gene>
<comment type="caution">
    <text evidence="3">The sequence shown here is derived from an EMBL/GenBank/DDBJ whole genome shotgun (WGS) entry which is preliminary data.</text>
</comment>